<evidence type="ECO:0000313" key="2">
    <source>
        <dbReference type="EMBL" id="CAF1286464.1"/>
    </source>
</evidence>
<dbReference type="AlphaFoldDB" id="A0A815Y619"/>
<comment type="caution">
    <text evidence="3">The sequence shown here is derived from an EMBL/GenBank/DDBJ whole genome shotgun (WGS) entry which is preliminary data.</text>
</comment>
<dbReference type="Proteomes" id="UP000663877">
    <property type="component" value="Unassembled WGS sequence"/>
</dbReference>
<proteinExistence type="predicted"/>
<gene>
    <name evidence="2" type="ORF">BJG266_LOCUS31497</name>
    <name evidence="3" type="ORF">QVE165_LOCUS48451</name>
</gene>
<dbReference type="OrthoDB" id="10009264at2759"/>
<feature type="region of interest" description="Disordered" evidence="1">
    <location>
        <begin position="1"/>
        <end position="46"/>
    </location>
</feature>
<name>A0A815Y619_9BILA</name>
<dbReference type="EMBL" id="CAJNOI010000468">
    <property type="protein sequence ID" value="CAF1286464.1"/>
    <property type="molecule type" value="Genomic_DNA"/>
</dbReference>
<sequence>MTSKHHNQSSRRHPLKRVRPDNENQGSIISSNGRNNKKFCRQPSEDSAFIDTEKSSDERAFDLFHKEYFPQFRPYFKHRSIVIQFIEHLWSNMIEFSKVSFVKKILKEQGIYDVSTTNFNDTETFSNDENDSQLSKSLNESNRSISTWNTNNRYSRSFINELLSYLKYSVTPRFIDKKSSSKIIAPLRRSSRIRRAPIKCVCSTCITTRASEEHSSSTSIINDDSEHKIFQHLIEHYHQLSGQCHIFSIILVTTKSLHLSSDDQYINISNSSILTDINKCNETTDSQIQMPLSEVIETVTHTAISPPSSPIIPAASVNNSSALSESFEVFVDPSAISNEKITLDTSVALSESYELFVAPSTSSNEKIILDAPLDHSIALSESFELFADPSSISNEKIILDTPDERPPPPARRTYVILTELDEPFFGPYPIEFTITI</sequence>
<keyword evidence="4" id="KW-1185">Reference proteome</keyword>
<organism evidence="3 4">
    <name type="scientific">Adineta steineri</name>
    <dbReference type="NCBI Taxonomy" id="433720"/>
    <lineage>
        <taxon>Eukaryota</taxon>
        <taxon>Metazoa</taxon>
        <taxon>Spiralia</taxon>
        <taxon>Gnathifera</taxon>
        <taxon>Rotifera</taxon>
        <taxon>Eurotatoria</taxon>
        <taxon>Bdelloidea</taxon>
        <taxon>Adinetida</taxon>
        <taxon>Adinetidae</taxon>
        <taxon>Adineta</taxon>
    </lineage>
</organism>
<accession>A0A815Y619</accession>
<protein>
    <submittedName>
        <fullName evidence="3">Uncharacterized protein</fullName>
    </submittedName>
</protein>
<evidence type="ECO:0000256" key="1">
    <source>
        <dbReference type="SAM" id="MobiDB-lite"/>
    </source>
</evidence>
<dbReference type="Proteomes" id="UP000663832">
    <property type="component" value="Unassembled WGS sequence"/>
</dbReference>
<reference evidence="3" key="1">
    <citation type="submission" date="2021-02" db="EMBL/GenBank/DDBJ databases">
        <authorList>
            <person name="Nowell W R."/>
        </authorList>
    </citation>
    <scope>NUCLEOTIDE SEQUENCE</scope>
</reference>
<feature type="compositionally biased region" description="Basic residues" evidence="1">
    <location>
        <begin position="1"/>
        <end position="17"/>
    </location>
</feature>
<evidence type="ECO:0000313" key="4">
    <source>
        <dbReference type="Proteomes" id="UP000663832"/>
    </source>
</evidence>
<dbReference type="EMBL" id="CAJNOM010000818">
    <property type="protein sequence ID" value="CAF1567254.1"/>
    <property type="molecule type" value="Genomic_DNA"/>
</dbReference>
<feature type="compositionally biased region" description="Polar residues" evidence="1">
    <location>
        <begin position="23"/>
        <end position="34"/>
    </location>
</feature>
<evidence type="ECO:0000313" key="3">
    <source>
        <dbReference type="EMBL" id="CAF1567254.1"/>
    </source>
</evidence>